<feature type="transmembrane region" description="Helical" evidence="6">
    <location>
        <begin position="316"/>
        <end position="336"/>
    </location>
</feature>
<dbReference type="EMBL" id="QZCW01000002">
    <property type="protein sequence ID" value="MCW5321608.1"/>
    <property type="molecule type" value="Genomic_DNA"/>
</dbReference>
<feature type="transmembrane region" description="Helical" evidence="6">
    <location>
        <begin position="174"/>
        <end position="195"/>
    </location>
</feature>
<evidence type="ECO:0000313" key="8">
    <source>
        <dbReference type="EMBL" id="MCW5321608.1"/>
    </source>
</evidence>
<feature type="transmembrane region" description="Helical" evidence="6">
    <location>
        <begin position="216"/>
        <end position="239"/>
    </location>
</feature>
<feature type="transmembrane region" description="Helical" evidence="6">
    <location>
        <begin position="17"/>
        <end position="37"/>
    </location>
</feature>
<feature type="transmembrane region" description="Helical" evidence="6">
    <location>
        <begin position="348"/>
        <end position="370"/>
    </location>
</feature>
<feature type="transmembrane region" description="Helical" evidence="6">
    <location>
        <begin position="117"/>
        <end position="134"/>
    </location>
</feature>
<evidence type="ECO:0000256" key="3">
    <source>
        <dbReference type="ARBA" id="ARBA00022692"/>
    </source>
</evidence>
<dbReference type="Pfam" id="PF07690">
    <property type="entry name" value="MFS_1"/>
    <property type="match status" value="1"/>
</dbReference>
<keyword evidence="4 6" id="KW-1133">Transmembrane helix</keyword>
<dbReference type="InterPro" id="IPR020846">
    <property type="entry name" value="MFS_dom"/>
</dbReference>
<keyword evidence="9" id="KW-1185">Reference proteome</keyword>
<comment type="subcellular location">
    <subcellularLocation>
        <location evidence="1">Membrane</location>
        <topology evidence="1">Multi-pass membrane protein</topology>
    </subcellularLocation>
</comment>
<evidence type="ECO:0000256" key="6">
    <source>
        <dbReference type="SAM" id="Phobius"/>
    </source>
</evidence>
<keyword evidence="2" id="KW-0813">Transport</keyword>
<keyword evidence="3 6" id="KW-0812">Transmembrane</keyword>
<feature type="transmembrane region" description="Helical" evidence="6">
    <location>
        <begin position="146"/>
        <end position="168"/>
    </location>
</feature>
<feature type="transmembrane region" description="Helical" evidence="6">
    <location>
        <begin position="57"/>
        <end position="76"/>
    </location>
</feature>
<feature type="transmembrane region" description="Helical" evidence="6">
    <location>
        <begin position="291"/>
        <end position="310"/>
    </location>
</feature>
<dbReference type="PANTHER" id="PTHR23502">
    <property type="entry name" value="MAJOR FACILITATOR SUPERFAMILY"/>
    <property type="match status" value="1"/>
</dbReference>
<name>A0ABT3KTG3_9BURK</name>
<feature type="transmembrane region" description="Helical" evidence="6">
    <location>
        <begin position="259"/>
        <end position="279"/>
    </location>
</feature>
<feature type="domain" description="Major facilitator superfamily (MFS) profile" evidence="7">
    <location>
        <begin position="19"/>
        <end position="402"/>
    </location>
</feature>
<dbReference type="InterPro" id="IPR036259">
    <property type="entry name" value="MFS_trans_sf"/>
</dbReference>
<evidence type="ECO:0000259" key="7">
    <source>
        <dbReference type="PROSITE" id="PS50850"/>
    </source>
</evidence>
<accession>A0ABT3KTG3</accession>
<evidence type="ECO:0000256" key="4">
    <source>
        <dbReference type="ARBA" id="ARBA00022989"/>
    </source>
</evidence>
<keyword evidence="5 6" id="KW-0472">Membrane</keyword>
<evidence type="ECO:0000313" key="9">
    <source>
        <dbReference type="Proteomes" id="UP001208935"/>
    </source>
</evidence>
<organism evidence="8 9">
    <name type="scientific">Verminephrobacter aporrectodeae subsp. tuberculatae</name>
    <dbReference type="NCBI Taxonomy" id="1110392"/>
    <lineage>
        <taxon>Bacteria</taxon>
        <taxon>Pseudomonadati</taxon>
        <taxon>Pseudomonadota</taxon>
        <taxon>Betaproteobacteria</taxon>
        <taxon>Burkholderiales</taxon>
        <taxon>Comamonadaceae</taxon>
        <taxon>Verminephrobacter</taxon>
    </lineage>
</organism>
<sequence>MTEIPLTPSSPQAEKPWYANFLAFLIVALAPIGQMAIDIFVPSLPLMASEFAVDRTTVQWSVTLYLVAFAAGQLIYGPVSDSFGRRRALISGILLFLCGSAISILAQTITWFVVGRVVQGIGITAASVLMRAIAADRFQGPKLAQVLTYMVIAWGVGPVIAPVLGATFQTSVGWRYSLVFLAVYAIVLLGLVVGVMKETNRRLLPLSASTIARGVVEIYGTLRFILIFLAMGLCYGALLSFNLVAPFMVQTVMGYGPQGFGAVALVLGAVYFGGVFSNRLLARSITTARKFALASALALVAAVIQVTLAIGFDLRLWALVLPFACVVFFSGVMYPNLMALGVSAFPHLAGLASSLLGFSLMLISAGVMGISSLLDVHSLIPFAWLTLALMGAVFALVRFIRP</sequence>
<dbReference type="SUPFAM" id="SSF103473">
    <property type="entry name" value="MFS general substrate transporter"/>
    <property type="match status" value="1"/>
</dbReference>
<dbReference type="InterPro" id="IPR011701">
    <property type="entry name" value="MFS"/>
</dbReference>
<feature type="transmembrane region" description="Helical" evidence="6">
    <location>
        <begin position="382"/>
        <end position="400"/>
    </location>
</feature>
<dbReference type="RefSeq" id="WP_265282227.1">
    <property type="nucleotide sequence ID" value="NZ_QZCW01000002.1"/>
</dbReference>
<dbReference type="PROSITE" id="PS50850">
    <property type="entry name" value="MFS"/>
    <property type="match status" value="1"/>
</dbReference>
<dbReference type="CDD" id="cd17320">
    <property type="entry name" value="MFS_MdfA_MDR_like"/>
    <property type="match status" value="1"/>
</dbReference>
<dbReference type="Gene3D" id="1.20.1720.10">
    <property type="entry name" value="Multidrug resistance protein D"/>
    <property type="match status" value="1"/>
</dbReference>
<dbReference type="PANTHER" id="PTHR23502:SF132">
    <property type="entry name" value="POLYAMINE TRANSPORTER 2-RELATED"/>
    <property type="match status" value="1"/>
</dbReference>
<evidence type="ECO:0000256" key="2">
    <source>
        <dbReference type="ARBA" id="ARBA00022448"/>
    </source>
</evidence>
<evidence type="ECO:0000256" key="1">
    <source>
        <dbReference type="ARBA" id="ARBA00004141"/>
    </source>
</evidence>
<gene>
    <name evidence="8" type="ORF">D5039_10725</name>
</gene>
<feature type="transmembrane region" description="Helical" evidence="6">
    <location>
        <begin position="88"/>
        <end position="111"/>
    </location>
</feature>
<evidence type="ECO:0000256" key="5">
    <source>
        <dbReference type="ARBA" id="ARBA00023136"/>
    </source>
</evidence>
<proteinExistence type="predicted"/>
<comment type="caution">
    <text evidence="8">The sequence shown here is derived from an EMBL/GenBank/DDBJ whole genome shotgun (WGS) entry which is preliminary data.</text>
</comment>
<reference evidence="9" key="1">
    <citation type="submission" date="2023-07" db="EMBL/GenBank/DDBJ databases">
        <title>Verminephrobacter genomes.</title>
        <authorList>
            <person name="Lund M.B."/>
        </authorList>
    </citation>
    <scope>NUCLEOTIDE SEQUENCE [LARGE SCALE GENOMIC DNA]</scope>
    <source>
        <strain evidence="9">AtM5-05</strain>
    </source>
</reference>
<protein>
    <submittedName>
        <fullName evidence="8">MFS transporter</fullName>
    </submittedName>
</protein>
<dbReference type="Proteomes" id="UP001208935">
    <property type="component" value="Unassembled WGS sequence"/>
</dbReference>